<dbReference type="GO" id="GO:0004660">
    <property type="term" value="F:protein farnesyltransferase activity"/>
    <property type="evidence" value="ECO:0007669"/>
    <property type="project" value="TreeGrafter"/>
</dbReference>
<dbReference type="GO" id="GO:0005965">
    <property type="term" value="C:protein farnesyltransferase complex"/>
    <property type="evidence" value="ECO:0007669"/>
    <property type="project" value="TreeGrafter"/>
</dbReference>
<keyword evidence="4" id="KW-0808">Transferase</keyword>
<evidence type="ECO:0000259" key="9">
    <source>
        <dbReference type="Pfam" id="PF00432"/>
    </source>
</evidence>
<evidence type="ECO:0000256" key="2">
    <source>
        <dbReference type="ARBA" id="ARBA00010497"/>
    </source>
</evidence>
<dbReference type="Pfam" id="PF00432">
    <property type="entry name" value="Prenyltrans"/>
    <property type="match status" value="1"/>
</dbReference>
<dbReference type="InterPro" id="IPR001330">
    <property type="entry name" value="Prenyltrans"/>
</dbReference>
<accession>A0A183C343</accession>
<dbReference type="SUPFAM" id="SSF48239">
    <property type="entry name" value="Terpenoid cyclases/Protein prenyltransferases"/>
    <property type="match status" value="1"/>
</dbReference>
<dbReference type="InterPro" id="IPR008930">
    <property type="entry name" value="Terpenoid_cyclase/PrenylTrfase"/>
</dbReference>
<evidence type="ECO:0000313" key="10">
    <source>
        <dbReference type="Proteomes" id="UP000050741"/>
    </source>
</evidence>
<feature type="region of interest" description="Disordered" evidence="8">
    <location>
        <begin position="387"/>
        <end position="409"/>
    </location>
</feature>
<evidence type="ECO:0000256" key="3">
    <source>
        <dbReference type="ARBA" id="ARBA00022602"/>
    </source>
</evidence>
<evidence type="ECO:0000256" key="4">
    <source>
        <dbReference type="ARBA" id="ARBA00022679"/>
    </source>
</evidence>
<evidence type="ECO:0000256" key="6">
    <source>
        <dbReference type="ARBA" id="ARBA00022737"/>
    </source>
</evidence>
<dbReference type="InterPro" id="IPR045089">
    <property type="entry name" value="PGGT1B-like"/>
</dbReference>
<dbReference type="GO" id="GO:0046872">
    <property type="term" value="F:metal ion binding"/>
    <property type="evidence" value="ECO:0007669"/>
    <property type="project" value="UniProtKB-KW"/>
</dbReference>
<protein>
    <submittedName>
        <fullName evidence="11">Protein farnesyltransferase subunit beta</fullName>
    </submittedName>
</protein>
<evidence type="ECO:0000256" key="8">
    <source>
        <dbReference type="SAM" id="MobiDB-lite"/>
    </source>
</evidence>
<feature type="compositionally biased region" description="Gly residues" evidence="8">
    <location>
        <begin position="390"/>
        <end position="402"/>
    </location>
</feature>
<comment type="similarity">
    <text evidence="2">Belongs to the protein prenyltransferase subunit beta family.</text>
</comment>
<evidence type="ECO:0000256" key="7">
    <source>
        <dbReference type="ARBA" id="ARBA00022833"/>
    </source>
</evidence>
<keyword evidence="6" id="KW-0677">Repeat</keyword>
<evidence type="ECO:0000256" key="1">
    <source>
        <dbReference type="ARBA" id="ARBA00001947"/>
    </source>
</evidence>
<reference evidence="10" key="1">
    <citation type="submission" date="2013-12" db="EMBL/GenBank/DDBJ databases">
        <authorList>
            <person name="Aslett M."/>
        </authorList>
    </citation>
    <scope>NUCLEOTIDE SEQUENCE [LARGE SCALE GENOMIC DNA]</scope>
    <source>
        <strain evidence="10">Lindley</strain>
    </source>
</reference>
<feature type="domain" description="Prenyltransferase alpha-alpha toroid" evidence="9">
    <location>
        <begin position="37"/>
        <end position="316"/>
    </location>
</feature>
<keyword evidence="5" id="KW-0479">Metal-binding</keyword>
<dbReference type="PANTHER" id="PTHR11774:SF6">
    <property type="entry name" value="PROTEIN FARNESYLTRANSFERASE SUBUNIT BETA"/>
    <property type="match status" value="1"/>
</dbReference>
<organism evidence="10 11">
    <name type="scientific">Globodera pallida</name>
    <name type="common">Potato cyst nematode worm</name>
    <name type="synonym">Heterodera pallida</name>
    <dbReference type="NCBI Taxonomy" id="36090"/>
    <lineage>
        <taxon>Eukaryota</taxon>
        <taxon>Metazoa</taxon>
        <taxon>Ecdysozoa</taxon>
        <taxon>Nematoda</taxon>
        <taxon>Chromadorea</taxon>
        <taxon>Rhabditida</taxon>
        <taxon>Tylenchina</taxon>
        <taxon>Tylenchomorpha</taxon>
        <taxon>Tylenchoidea</taxon>
        <taxon>Heteroderidae</taxon>
        <taxon>Heteroderinae</taxon>
        <taxon>Globodera</taxon>
    </lineage>
</organism>
<evidence type="ECO:0000256" key="5">
    <source>
        <dbReference type="ARBA" id="ARBA00022723"/>
    </source>
</evidence>
<keyword evidence="10" id="KW-1185">Reference proteome</keyword>
<reference evidence="10" key="2">
    <citation type="submission" date="2014-05" db="EMBL/GenBank/DDBJ databases">
        <title>The genome and life-stage specific transcriptomes of Globodera pallida elucidate key aspects of plant parasitism by a cyst nematode.</title>
        <authorList>
            <person name="Cotton J.A."/>
            <person name="Lilley C.J."/>
            <person name="Jones L.M."/>
            <person name="Kikuchi T."/>
            <person name="Reid A.J."/>
            <person name="Thorpe P."/>
            <person name="Tsai I.J."/>
            <person name="Beasley H."/>
            <person name="Blok V."/>
            <person name="Cock P.J.A."/>
            <person name="Van den Akker S.E."/>
            <person name="Holroyd N."/>
            <person name="Hunt M."/>
            <person name="Mantelin S."/>
            <person name="Naghra H."/>
            <person name="Pain A."/>
            <person name="Palomares-Rius J.E."/>
            <person name="Zarowiecki M."/>
            <person name="Berriman M."/>
            <person name="Jones J.T."/>
            <person name="Urwin P.E."/>
        </authorList>
    </citation>
    <scope>NUCLEOTIDE SEQUENCE [LARGE SCALE GENOMIC DNA]</scope>
    <source>
        <strain evidence="10">Lindley</strain>
    </source>
</reference>
<keyword evidence="7" id="KW-0862">Zinc</keyword>
<dbReference type="Proteomes" id="UP000050741">
    <property type="component" value="Unassembled WGS sequence"/>
</dbReference>
<comment type="cofactor">
    <cofactor evidence="1">
        <name>Zn(2+)</name>
        <dbReference type="ChEBI" id="CHEBI:29105"/>
    </cofactor>
</comment>
<proteinExistence type="inferred from homology"/>
<dbReference type="PANTHER" id="PTHR11774">
    <property type="entry name" value="GERANYLGERANYL TRANSFERASE TYPE BETA SUBUNIT"/>
    <property type="match status" value="1"/>
</dbReference>
<evidence type="ECO:0000313" key="11">
    <source>
        <dbReference type="WBParaSite" id="GPLIN_000728700"/>
    </source>
</evidence>
<sequence length="409" mass="44767">MLESDGFITPTVLEQRRVEEIVVKQKREWTQTHGVHLQHKSHVDYILACLEGLPKSYSAGVGFATGAFTVHFYESCFLNFLLQLFDCSATNLGRLCKTGDPTGKVTEDGGYGGGPGQIAHLATTYASVMSLITIGTDEALSSINRKTLNCFIHSMRQPNGSFTIHKGGESDVRAVYCALSVANICGLPIHDQLFEETASWLTRCQTYEGGFGGEPNCEAHSGYTFCGLAGLALLRKLHLVNIDAALKWLVNRQMTFEGGFQGRANKLVDGCYSYWNAACFSALECFDPGQTKPFRKLFDTMALQSYVLEACQAPSGETQTSTTLATLSRDFPLLSFIPQQRTMNLCTQSTTFTSMLMPGRCDISNHNKSQKFCDWKTDKTKDRIKSLEESGGGLGSGGGAGRVGYTMSR</sequence>
<name>A0A183C343_GLOPA</name>
<keyword evidence="3" id="KW-0637">Prenyltransferase</keyword>
<dbReference type="AlphaFoldDB" id="A0A183C343"/>
<dbReference type="Gene3D" id="1.50.10.20">
    <property type="match status" value="1"/>
</dbReference>
<dbReference type="WBParaSite" id="GPLIN_000728700">
    <property type="protein sequence ID" value="GPLIN_000728700"/>
    <property type="gene ID" value="GPLIN_000728700"/>
</dbReference>
<reference evidence="11" key="3">
    <citation type="submission" date="2016-06" db="UniProtKB">
        <authorList>
            <consortium name="WormBaseParasite"/>
        </authorList>
    </citation>
    <scope>IDENTIFICATION</scope>
</reference>